<dbReference type="OrthoDB" id="9779797at2"/>
<dbReference type="Proteomes" id="UP000298781">
    <property type="component" value="Chromosome"/>
</dbReference>
<proteinExistence type="predicted"/>
<dbReference type="RefSeq" id="WP_136959428.1">
    <property type="nucleotide sequence ID" value="NZ_CP039690.1"/>
</dbReference>
<name>A0A4D7B747_9HYPH</name>
<dbReference type="EMBL" id="CP039690">
    <property type="protein sequence ID" value="QCI63972.1"/>
    <property type="molecule type" value="Genomic_DNA"/>
</dbReference>
<accession>A0A4D7B747</accession>
<organism evidence="1 2">
    <name type="scientific">Phreatobacter stygius</name>
    <dbReference type="NCBI Taxonomy" id="1940610"/>
    <lineage>
        <taxon>Bacteria</taxon>
        <taxon>Pseudomonadati</taxon>
        <taxon>Pseudomonadota</taxon>
        <taxon>Alphaproteobacteria</taxon>
        <taxon>Hyphomicrobiales</taxon>
        <taxon>Phreatobacteraceae</taxon>
        <taxon>Phreatobacter</taxon>
    </lineage>
</organism>
<evidence type="ECO:0000313" key="2">
    <source>
        <dbReference type="Proteomes" id="UP000298781"/>
    </source>
</evidence>
<dbReference type="KEGG" id="pstg:E8M01_06745"/>
<sequence length="335" mass="37311">MERLSLTPDLAARFATIALGHVRREYPNKPDHVLAGPADAQTPSALHPVFYGSYDWHSCVHGYWMLGHLLRRFPAMPAAAEIRSLFDAQFVADKVAVECAYLATPTARGFKRPYGWAWLLKLAEELNLHDDKRWARTLAPLAEIFAQRFRDFLPLATYPVRVGTHFNTAFGLRMAADYAAATTDVPLAELLRDTGRRWYGADVDCPAWGEPSGDDFQSSALIEAECMRRLLSAEEFLPWFDRFLPQLAQSQPATLFRPATVSDRSDGKIAHLDGLNLSRAWCWRSIAAALPLDDPRQVVAEGAAERHLAAGLPHIAGDYMGEHWLASFAVLALDA</sequence>
<keyword evidence="2" id="KW-1185">Reference proteome</keyword>
<protein>
    <submittedName>
        <fullName evidence="1">DUF2891 domain-containing protein</fullName>
    </submittedName>
</protein>
<reference evidence="1 2" key="1">
    <citation type="submission" date="2019-04" db="EMBL/GenBank/DDBJ databases">
        <title>Phreatobacter aquaticus sp. nov.</title>
        <authorList>
            <person name="Choi A."/>
        </authorList>
    </citation>
    <scope>NUCLEOTIDE SEQUENCE [LARGE SCALE GENOMIC DNA]</scope>
    <source>
        <strain evidence="1 2">KCTC 52518</strain>
    </source>
</reference>
<gene>
    <name evidence="1" type="ORF">E8M01_06745</name>
</gene>
<dbReference type="AlphaFoldDB" id="A0A4D7B747"/>
<dbReference type="InterPro" id="IPR021365">
    <property type="entry name" value="DUF2891"/>
</dbReference>
<dbReference type="Pfam" id="PF11199">
    <property type="entry name" value="DUF2891"/>
    <property type="match status" value="1"/>
</dbReference>
<evidence type="ECO:0000313" key="1">
    <source>
        <dbReference type="EMBL" id="QCI63972.1"/>
    </source>
</evidence>